<dbReference type="AlphaFoldDB" id="A0A9P7HJ84"/>
<gene>
    <name evidence="2" type="ORF">H9Q72_013335</name>
</gene>
<evidence type="ECO:0000313" key="2">
    <source>
        <dbReference type="EMBL" id="KAG5758527.1"/>
    </source>
</evidence>
<organism evidence="2 3">
    <name type="scientific">Fusarium xylarioides</name>
    <dbReference type="NCBI Taxonomy" id="221167"/>
    <lineage>
        <taxon>Eukaryota</taxon>
        <taxon>Fungi</taxon>
        <taxon>Dikarya</taxon>
        <taxon>Ascomycota</taxon>
        <taxon>Pezizomycotina</taxon>
        <taxon>Sordariomycetes</taxon>
        <taxon>Hypocreomycetidae</taxon>
        <taxon>Hypocreales</taxon>
        <taxon>Nectriaceae</taxon>
        <taxon>Fusarium</taxon>
        <taxon>Fusarium fujikuroi species complex</taxon>
    </lineage>
</organism>
<feature type="compositionally biased region" description="Basic and acidic residues" evidence="1">
    <location>
        <begin position="112"/>
        <end position="121"/>
    </location>
</feature>
<dbReference type="OrthoDB" id="5056413at2759"/>
<feature type="compositionally biased region" description="Polar residues" evidence="1">
    <location>
        <begin position="128"/>
        <end position="142"/>
    </location>
</feature>
<comment type="caution">
    <text evidence="2">The sequence shown here is derived from an EMBL/GenBank/DDBJ whole genome shotgun (WGS) entry which is preliminary data.</text>
</comment>
<name>A0A9P7HJ84_9HYPO</name>
<sequence>MSTEPFLNAVTMQGRFMPYELGRQLQRFHDDRPGQLTMLTDKDWEWIRDVCTKPPTQPDEERYPDEWATSTESISRFLPRWRRYMRYKHPYKGYMVDRSTVGYRAKFKRNKNRDPKLKTVDNPESEGQKSSQGETTEMNQDAGSEVAHDVDLSRRVWISRGVPEYVGTLRGISTTPTAPGRS</sequence>
<dbReference type="Proteomes" id="UP000750502">
    <property type="component" value="Unassembled WGS sequence"/>
</dbReference>
<keyword evidence="3" id="KW-1185">Reference proteome</keyword>
<reference evidence="2" key="1">
    <citation type="journal article" date="2020" name="bioRxiv">
        <title>Historical genomics reveals the evolutionary mechanisms behind multiple outbreaks of the host-specific coffee wilt pathogen Fusarium xylarioides.</title>
        <authorList>
            <person name="Peck D."/>
            <person name="Nowell R.W."/>
            <person name="Flood J."/>
            <person name="Ryan M.J."/>
            <person name="Barraclough T.G."/>
        </authorList>
    </citation>
    <scope>NUCLEOTIDE SEQUENCE</scope>
    <source>
        <strain evidence="2">IMI 127659i</strain>
    </source>
</reference>
<evidence type="ECO:0000256" key="1">
    <source>
        <dbReference type="SAM" id="MobiDB-lite"/>
    </source>
</evidence>
<accession>A0A9P7HJ84</accession>
<proteinExistence type="predicted"/>
<protein>
    <submittedName>
        <fullName evidence="2">Uncharacterized protein</fullName>
    </submittedName>
</protein>
<feature type="region of interest" description="Disordered" evidence="1">
    <location>
        <begin position="109"/>
        <end position="150"/>
    </location>
</feature>
<evidence type="ECO:0000313" key="3">
    <source>
        <dbReference type="Proteomes" id="UP000750502"/>
    </source>
</evidence>
<reference evidence="2" key="2">
    <citation type="submission" date="2020-10" db="EMBL/GenBank/DDBJ databases">
        <authorList>
            <person name="Peck L.D."/>
            <person name="Nowell R.W."/>
            <person name="Flood J."/>
            <person name="Ryan M.J."/>
            <person name="Barraclough T.G."/>
        </authorList>
    </citation>
    <scope>NUCLEOTIDE SEQUENCE</scope>
    <source>
        <strain evidence="2">IMI 127659i</strain>
    </source>
</reference>
<dbReference type="EMBL" id="JADFTT010000808">
    <property type="protein sequence ID" value="KAG5758527.1"/>
    <property type="molecule type" value="Genomic_DNA"/>
</dbReference>